<keyword evidence="1" id="KW-1133">Transmembrane helix</keyword>
<dbReference type="Proteomes" id="UP001054857">
    <property type="component" value="Unassembled WGS sequence"/>
</dbReference>
<sequence>MKIEPAVRQYVSSSGGPEHKVVGGVSDGGVRHAAVMPRDSLHPWQRALLLYLRRLHPVFGPLSLLTATSRGAWLGVDGLPEDIRRVVTSIAILPPVTDIGSDPLVPGSWCWGVPLWGNPFLPVGLPGQPGVLGLEHHYHIRCSFIAMPFVLWVCVWLPWLNFVVSRTRGIHRC</sequence>
<reference evidence="2 3" key="1">
    <citation type="journal article" date="2021" name="Sci. Rep.">
        <title>Genome sequencing of the multicellular alga Astrephomene provides insights into convergent evolution of germ-soma differentiation.</title>
        <authorList>
            <person name="Yamashita S."/>
            <person name="Yamamoto K."/>
            <person name="Matsuzaki R."/>
            <person name="Suzuki S."/>
            <person name="Yamaguchi H."/>
            <person name="Hirooka S."/>
            <person name="Minakuchi Y."/>
            <person name="Miyagishima S."/>
            <person name="Kawachi M."/>
            <person name="Toyoda A."/>
            <person name="Nozaki H."/>
        </authorList>
    </citation>
    <scope>NUCLEOTIDE SEQUENCE [LARGE SCALE GENOMIC DNA]</scope>
    <source>
        <strain evidence="2 3">NIES-4017</strain>
    </source>
</reference>
<evidence type="ECO:0000256" key="1">
    <source>
        <dbReference type="SAM" id="Phobius"/>
    </source>
</evidence>
<keyword evidence="1" id="KW-0812">Transmembrane</keyword>
<keyword evidence="3" id="KW-1185">Reference proteome</keyword>
<dbReference type="EMBL" id="BMAR01000062">
    <property type="protein sequence ID" value="GFR52389.1"/>
    <property type="molecule type" value="Genomic_DNA"/>
</dbReference>
<keyword evidence="1" id="KW-0472">Membrane</keyword>
<dbReference type="AlphaFoldDB" id="A0AAD3E4S3"/>
<protein>
    <submittedName>
        <fullName evidence="2">Uncharacterized protein</fullName>
    </submittedName>
</protein>
<feature type="transmembrane region" description="Helical" evidence="1">
    <location>
        <begin position="144"/>
        <end position="164"/>
    </location>
</feature>
<evidence type="ECO:0000313" key="3">
    <source>
        <dbReference type="Proteomes" id="UP001054857"/>
    </source>
</evidence>
<name>A0AAD3E4S3_9CHLO</name>
<comment type="caution">
    <text evidence="2">The sequence shown here is derived from an EMBL/GenBank/DDBJ whole genome shotgun (WGS) entry which is preliminary data.</text>
</comment>
<accession>A0AAD3E4S3</accession>
<proteinExistence type="predicted"/>
<evidence type="ECO:0000313" key="2">
    <source>
        <dbReference type="EMBL" id="GFR52389.1"/>
    </source>
</evidence>
<gene>
    <name evidence="2" type="ORF">Agub_g14952</name>
</gene>
<organism evidence="2 3">
    <name type="scientific">Astrephomene gubernaculifera</name>
    <dbReference type="NCBI Taxonomy" id="47775"/>
    <lineage>
        <taxon>Eukaryota</taxon>
        <taxon>Viridiplantae</taxon>
        <taxon>Chlorophyta</taxon>
        <taxon>core chlorophytes</taxon>
        <taxon>Chlorophyceae</taxon>
        <taxon>CS clade</taxon>
        <taxon>Chlamydomonadales</taxon>
        <taxon>Astrephomenaceae</taxon>
        <taxon>Astrephomene</taxon>
    </lineage>
</organism>